<dbReference type="PROSITE" id="PS00064">
    <property type="entry name" value="L_LDH"/>
    <property type="match status" value="1"/>
</dbReference>
<dbReference type="NCBIfam" id="NF000824">
    <property type="entry name" value="PRK00066.1"/>
    <property type="match status" value="1"/>
</dbReference>
<dbReference type="InterPro" id="IPR011304">
    <property type="entry name" value="L-lactate_DH"/>
</dbReference>
<dbReference type="PANTHER" id="PTHR43128:SF16">
    <property type="entry name" value="L-LACTATE DEHYDROGENASE"/>
    <property type="match status" value="1"/>
</dbReference>
<evidence type="ECO:0000256" key="2">
    <source>
        <dbReference type="ARBA" id="ARBA00006054"/>
    </source>
</evidence>
<dbReference type="AlphaFoldDB" id="A0A417ZBI8"/>
<comment type="activity regulation">
    <text evidence="7">Allosterically activated by fructose 1,6-bisphosphate (FBP).</text>
</comment>
<keyword evidence="7" id="KW-0963">Cytoplasm</keyword>
<dbReference type="SUPFAM" id="SSF56327">
    <property type="entry name" value="LDH C-terminal domain-like"/>
    <property type="match status" value="1"/>
</dbReference>
<dbReference type="PANTHER" id="PTHR43128">
    <property type="entry name" value="L-2-HYDROXYCARBOXYLATE DEHYDROGENASE (NAD(P)(+))"/>
    <property type="match status" value="1"/>
</dbReference>
<keyword evidence="7" id="KW-0597">Phosphoprotein</keyword>
<feature type="active site" description="Proton acceptor" evidence="7 8">
    <location>
        <position position="175"/>
    </location>
</feature>
<comment type="catalytic activity">
    <reaction evidence="6 7">
        <text>(S)-lactate + NAD(+) = pyruvate + NADH + H(+)</text>
        <dbReference type="Rhea" id="RHEA:23444"/>
        <dbReference type="ChEBI" id="CHEBI:15361"/>
        <dbReference type="ChEBI" id="CHEBI:15378"/>
        <dbReference type="ChEBI" id="CHEBI:16651"/>
        <dbReference type="ChEBI" id="CHEBI:57540"/>
        <dbReference type="ChEBI" id="CHEBI:57945"/>
        <dbReference type="EC" id="1.1.1.27"/>
    </reaction>
</comment>
<evidence type="ECO:0000313" key="12">
    <source>
        <dbReference type="EMBL" id="RHW47995.1"/>
    </source>
</evidence>
<dbReference type="EMBL" id="QWLM01000001">
    <property type="protein sequence ID" value="RHW47995.1"/>
    <property type="molecule type" value="Genomic_DNA"/>
</dbReference>
<keyword evidence="7" id="KW-0021">Allosteric enzyme</keyword>
<organism evidence="12 13">
    <name type="scientific">Dermacoccus abyssi</name>
    <dbReference type="NCBI Taxonomy" id="322596"/>
    <lineage>
        <taxon>Bacteria</taxon>
        <taxon>Bacillati</taxon>
        <taxon>Actinomycetota</taxon>
        <taxon>Actinomycetes</taxon>
        <taxon>Micrococcales</taxon>
        <taxon>Dermacoccaceae</taxon>
        <taxon>Dermacoccus</taxon>
    </lineage>
</organism>
<feature type="binding site" evidence="7">
    <location>
        <begin position="120"/>
        <end position="123"/>
    </location>
    <ligand>
        <name>substrate</name>
    </ligand>
</feature>
<feature type="binding site" evidence="7">
    <location>
        <position position="82"/>
    </location>
    <ligand>
        <name>substrate</name>
    </ligand>
</feature>
<comment type="function">
    <text evidence="7">Catalyzes the conversion of lactate to pyruvate.</text>
</comment>
<dbReference type="InterPro" id="IPR022383">
    <property type="entry name" value="Lactate/malate_DH_C"/>
</dbReference>
<feature type="binding site" evidence="7">
    <location>
        <position position="88"/>
    </location>
    <ligand>
        <name>substrate</name>
    </ligand>
</feature>
<evidence type="ECO:0000313" key="13">
    <source>
        <dbReference type="Proteomes" id="UP000285376"/>
    </source>
</evidence>
<feature type="binding site" evidence="7">
    <location>
        <position position="168"/>
    </location>
    <ligand>
        <name>beta-D-fructose 1,6-bisphosphate</name>
        <dbReference type="ChEBI" id="CHEBI:32966"/>
        <note>allosteric activator</note>
    </ligand>
</feature>
<evidence type="ECO:0000256" key="5">
    <source>
        <dbReference type="ARBA" id="ARBA00023027"/>
    </source>
</evidence>
<sequence>MSDRVVLIGAGDVGVAYAYALVNQGLVHELSIIDINEQKVFGEVMDLNHGVVWAPTPTRVTVGEYADCADADVVVITAGAAQKPGETRLDLVGRNVEIFRSIVASVMETGFDGIFLIATNPVDVMTYATWKFSGLPSECVIGSGTALDTARLRFMLGELYDVAPTSVHAAIIGEHGDTEVPALSSANVAGAPLARDLDAVPGRRDEIERIFDETRTAAYQIIDAKGSTSYGIGMALARITRALLRDEYAAIPISTYLQGPYGVTDLYLGVPAVLGRKGVRSVVELSLTDAEAAGLAHSAEVLGRIVDDANLRAT</sequence>
<dbReference type="GO" id="GO:0006089">
    <property type="term" value="P:lactate metabolic process"/>
    <property type="evidence" value="ECO:0007669"/>
    <property type="project" value="TreeGrafter"/>
</dbReference>
<feature type="modified residue" description="Phosphotyrosine" evidence="7">
    <location>
        <position position="219"/>
    </location>
</feature>
<dbReference type="GO" id="GO:0005737">
    <property type="term" value="C:cytoplasm"/>
    <property type="evidence" value="ECO:0007669"/>
    <property type="project" value="UniProtKB-SubCell"/>
</dbReference>
<feature type="domain" description="Lactate/malate dehydrogenase C-terminal" evidence="11">
    <location>
        <begin position="145"/>
        <end position="307"/>
    </location>
</feature>
<proteinExistence type="inferred from homology"/>
<feature type="binding site" evidence="7">
    <location>
        <position position="228"/>
    </location>
    <ligand>
        <name>substrate</name>
    </ligand>
</feature>
<dbReference type="InterPro" id="IPR018177">
    <property type="entry name" value="L-lactate_DH_AS"/>
</dbReference>
<dbReference type="SUPFAM" id="SSF51735">
    <property type="entry name" value="NAD(P)-binding Rossmann-fold domains"/>
    <property type="match status" value="1"/>
</dbReference>
<feature type="binding site" evidence="7">
    <location>
        <position position="13"/>
    </location>
    <ligand>
        <name>NAD(+)</name>
        <dbReference type="ChEBI" id="CHEBI:57540"/>
    </ligand>
</feature>
<dbReference type="GO" id="GO:0006096">
    <property type="term" value="P:glycolytic process"/>
    <property type="evidence" value="ECO:0007669"/>
    <property type="project" value="UniProtKB-UniRule"/>
</dbReference>
<evidence type="ECO:0000256" key="1">
    <source>
        <dbReference type="ARBA" id="ARBA00004843"/>
    </source>
</evidence>
<comment type="similarity">
    <text evidence="2 7">Belongs to the LDH/MDH superfamily. LDH family.</text>
</comment>
<protein>
    <recommendedName>
        <fullName evidence="3 7">L-lactate dehydrogenase</fullName>
        <shortName evidence="7">L-LDH</shortName>
        <ecNumber evidence="3 7">1.1.1.27</ecNumber>
    </recommendedName>
</protein>
<comment type="caution">
    <text evidence="12">The sequence shown here is derived from an EMBL/GenBank/DDBJ whole genome shotgun (WGS) entry which is preliminary data.</text>
</comment>
<dbReference type="InterPro" id="IPR001236">
    <property type="entry name" value="Lactate/malate_DH_N"/>
</dbReference>
<feature type="binding site" evidence="7">
    <location>
        <position position="101"/>
    </location>
    <ligand>
        <name>NAD(+)</name>
        <dbReference type="ChEBI" id="CHEBI:57540"/>
    </ligand>
</feature>
<keyword evidence="4 7" id="KW-0560">Oxidoreductase</keyword>
<dbReference type="InterPro" id="IPR001557">
    <property type="entry name" value="L-lactate/malate_DH"/>
</dbReference>
<feature type="binding site" evidence="7">
    <location>
        <begin position="118"/>
        <end position="120"/>
    </location>
    <ligand>
        <name>NAD(+)</name>
        <dbReference type="ChEBI" id="CHEBI:57540"/>
    </ligand>
</feature>
<evidence type="ECO:0000256" key="9">
    <source>
        <dbReference type="PIRSR" id="PIRSR000102-3"/>
    </source>
</evidence>
<comment type="pathway">
    <text evidence="1 7">Fermentation; pyruvate fermentation to lactate; (S)-lactate from pyruvate: step 1/1.</text>
</comment>
<dbReference type="CDD" id="cd05291">
    <property type="entry name" value="HicDH_like"/>
    <property type="match status" value="1"/>
</dbReference>
<dbReference type="Pfam" id="PF00056">
    <property type="entry name" value="Ldh_1_N"/>
    <property type="match status" value="1"/>
</dbReference>
<gene>
    <name evidence="7" type="primary">ldh</name>
    <name evidence="12" type="ORF">D1832_00690</name>
</gene>
<dbReference type="HAMAP" id="MF_00488">
    <property type="entry name" value="Lactate_dehydrog"/>
    <property type="match status" value="1"/>
</dbReference>
<feature type="binding site" evidence="7">
    <location>
        <begin position="79"/>
        <end position="80"/>
    </location>
    <ligand>
        <name>NAD(+)</name>
        <dbReference type="ChEBI" id="CHEBI:57540"/>
    </ligand>
</feature>
<dbReference type="GO" id="GO:0004459">
    <property type="term" value="F:L-lactate dehydrogenase (NAD+) activity"/>
    <property type="evidence" value="ECO:0007669"/>
    <property type="project" value="UniProtKB-UniRule"/>
</dbReference>
<dbReference type="UniPathway" id="UPA00554">
    <property type="reaction ID" value="UER00611"/>
</dbReference>
<feature type="domain" description="Lactate/malate dehydrogenase N-terminal" evidence="10">
    <location>
        <begin position="4"/>
        <end position="142"/>
    </location>
</feature>
<feature type="binding site" evidence="7">
    <location>
        <position position="65"/>
    </location>
    <ligand>
        <name>NAD(+)</name>
        <dbReference type="ChEBI" id="CHEBI:57540"/>
    </ligand>
</feature>
<feature type="binding site" evidence="7">
    <location>
        <position position="153"/>
    </location>
    <ligand>
        <name>beta-D-fructose 1,6-bisphosphate</name>
        <dbReference type="ChEBI" id="CHEBI:32966"/>
        <note>allosteric activator</note>
    </ligand>
</feature>
<comment type="subunit">
    <text evidence="7">Homotetramer.</text>
</comment>
<feature type="binding site" evidence="7 9">
    <location>
        <position position="34"/>
    </location>
    <ligand>
        <name>NAD(+)</name>
        <dbReference type="ChEBI" id="CHEBI:57540"/>
    </ligand>
</feature>
<dbReference type="NCBIfam" id="TIGR01771">
    <property type="entry name" value="L-LDH-NAD"/>
    <property type="match status" value="1"/>
</dbReference>
<dbReference type="RefSeq" id="WP_118912189.1">
    <property type="nucleotide sequence ID" value="NZ_CBCRVH010000001.1"/>
</dbReference>
<dbReference type="PRINTS" id="PR00086">
    <property type="entry name" value="LLDHDRGNASE"/>
</dbReference>
<evidence type="ECO:0000256" key="7">
    <source>
        <dbReference type="HAMAP-Rule" id="MF_00488"/>
    </source>
</evidence>
<comment type="subcellular location">
    <subcellularLocation>
        <location evidence="7">Cytoplasm</location>
    </subcellularLocation>
</comment>
<accession>A0A417ZBI8</accession>
<reference evidence="12 13" key="1">
    <citation type="submission" date="2018-08" db="EMBL/GenBank/DDBJ databases">
        <title>Whole genome sequence analysis of Dermacoccus abyssi bacteria isolated from Deep Mariana trench Micromonospora spp reveals genes involved in the environmental adaptation and production of secondary metabolites.</title>
        <authorList>
            <person name="Abdel-Mageed W.M."/>
            <person name="Lehri B."/>
            <person name="Nouioui I."/>
            <person name="Goodfellow I."/>
            <person name="Jaspars M."/>
            <person name="Karlyshev A."/>
        </authorList>
    </citation>
    <scope>NUCLEOTIDE SEQUENCE [LARGE SCALE GENOMIC DNA]</scope>
    <source>
        <strain evidence="12 13">MT1.1</strain>
    </source>
</reference>
<dbReference type="EC" id="1.1.1.27" evidence="3 7"/>
<keyword evidence="5 7" id="KW-0520">NAD</keyword>
<dbReference type="Proteomes" id="UP000285376">
    <property type="component" value="Unassembled WGS sequence"/>
</dbReference>
<evidence type="ECO:0000259" key="10">
    <source>
        <dbReference type="Pfam" id="PF00056"/>
    </source>
</evidence>
<dbReference type="Pfam" id="PF02866">
    <property type="entry name" value="Ldh_1_C"/>
    <property type="match status" value="1"/>
</dbReference>
<evidence type="ECO:0000256" key="6">
    <source>
        <dbReference type="ARBA" id="ARBA00049258"/>
    </source>
</evidence>
<dbReference type="FunFam" id="3.40.50.720:FF:000018">
    <property type="entry name" value="Malate dehydrogenase"/>
    <property type="match status" value="1"/>
</dbReference>
<evidence type="ECO:0000256" key="8">
    <source>
        <dbReference type="PIRSR" id="PIRSR000102-1"/>
    </source>
</evidence>
<feature type="binding site" evidence="7">
    <location>
        <position position="143"/>
    </location>
    <ligand>
        <name>NAD(+)</name>
        <dbReference type="ChEBI" id="CHEBI:57540"/>
    </ligand>
</feature>
<name>A0A417ZBI8_9MICO</name>
<evidence type="ECO:0000256" key="4">
    <source>
        <dbReference type="ARBA" id="ARBA00023002"/>
    </source>
</evidence>
<dbReference type="PIRSF" id="PIRSF000102">
    <property type="entry name" value="Lac_mal_DH"/>
    <property type="match status" value="1"/>
</dbReference>
<feature type="binding site" evidence="9">
    <location>
        <begin position="9"/>
        <end position="14"/>
    </location>
    <ligand>
        <name>NAD(+)</name>
        <dbReference type="ChEBI" id="CHEBI:57540"/>
    </ligand>
</feature>
<dbReference type="Gene3D" id="3.90.110.10">
    <property type="entry name" value="Lactate dehydrogenase/glycoside hydrolase, family 4, C-terminal"/>
    <property type="match status" value="1"/>
</dbReference>
<feature type="binding site" evidence="7">
    <location>
        <begin position="148"/>
        <end position="151"/>
    </location>
    <ligand>
        <name>substrate</name>
    </ligand>
</feature>
<dbReference type="Gene3D" id="3.40.50.720">
    <property type="entry name" value="NAD(P)-binding Rossmann-like Domain"/>
    <property type="match status" value="1"/>
</dbReference>
<evidence type="ECO:0000259" key="11">
    <source>
        <dbReference type="Pfam" id="PF02866"/>
    </source>
</evidence>
<feature type="binding site" evidence="7">
    <location>
        <position position="39"/>
    </location>
    <ligand>
        <name>NAD(+)</name>
        <dbReference type="ChEBI" id="CHEBI:57540"/>
    </ligand>
</feature>
<feature type="binding site" evidence="9">
    <location>
        <position position="95"/>
    </location>
    <ligand>
        <name>NAD(+)</name>
        <dbReference type="ChEBI" id="CHEBI:57540"/>
    </ligand>
</feature>
<dbReference type="InterPro" id="IPR015955">
    <property type="entry name" value="Lactate_DH/Glyco_Ohase_4_C"/>
</dbReference>
<dbReference type="InterPro" id="IPR036291">
    <property type="entry name" value="NAD(P)-bd_dom_sf"/>
</dbReference>
<evidence type="ECO:0000256" key="3">
    <source>
        <dbReference type="ARBA" id="ARBA00012967"/>
    </source>
</evidence>